<evidence type="ECO:0000313" key="1">
    <source>
        <dbReference type="EMBL" id="SPP28183.1"/>
    </source>
</evidence>
<sequence length="42" mass="4972">MLTSISYQNICENKAYSLIKTLVFHWEICYIKKTPCIFTAKK</sequence>
<proteinExistence type="predicted"/>
<name>A0A2X0QCP0_BROTH</name>
<evidence type="ECO:0000313" key="2">
    <source>
        <dbReference type="Proteomes" id="UP000270190"/>
    </source>
</evidence>
<organism evidence="1 2">
    <name type="scientific">Brochothrix thermosphacta</name>
    <name type="common">Microbacterium thermosphactum</name>
    <dbReference type="NCBI Taxonomy" id="2756"/>
    <lineage>
        <taxon>Bacteria</taxon>
        <taxon>Bacillati</taxon>
        <taxon>Bacillota</taxon>
        <taxon>Bacilli</taxon>
        <taxon>Bacillales</taxon>
        <taxon>Listeriaceae</taxon>
        <taxon>Brochothrix</taxon>
    </lineage>
</organism>
<reference evidence="2" key="1">
    <citation type="submission" date="2018-04" db="EMBL/GenBank/DDBJ databases">
        <authorList>
            <person name="Illikoud N."/>
        </authorList>
    </citation>
    <scope>NUCLEOTIDE SEQUENCE [LARGE SCALE GENOMIC DNA]</scope>
</reference>
<accession>A0A2X0QCP0</accession>
<dbReference type="Proteomes" id="UP000270190">
    <property type="component" value="Unassembled WGS sequence"/>
</dbReference>
<gene>
    <name evidence="1" type="ORF">BTBSAS_20053</name>
</gene>
<dbReference type="AlphaFoldDB" id="A0A2X0QCP0"/>
<protein>
    <submittedName>
        <fullName evidence="1">Uncharacterized protein</fullName>
    </submittedName>
</protein>
<dbReference type="EMBL" id="OUNC01000012">
    <property type="protein sequence ID" value="SPP28183.1"/>
    <property type="molecule type" value="Genomic_DNA"/>
</dbReference>